<name>G3WFP3_SARHA</name>
<dbReference type="GO" id="GO:0051262">
    <property type="term" value="P:protein tetramerization"/>
    <property type="evidence" value="ECO:0007669"/>
    <property type="project" value="Ensembl"/>
</dbReference>
<feature type="compositionally biased region" description="Low complexity" evidence="10">
    <location>
        <begin position="385"/>
        <end position="398"/>
    </location>
</feature>
<reference evidence="13" key="2">
    <citation type="submission" date="2025-08" db="UniProtKB">
        <authorList>
            <consortium name="Ensembl"/>
        </authorList>
    </citation>
    <scope>IDENTIFICATION</scope>
</reference>
<evidence type="ECO:0000259" key="12">
    <source>
        <dbReference type="Pfam" id="PF02096"/>
    </source>
</evidence>
<dbReference type="GO" id="GO:0009060">
    <property type="term" value="P:aerobic respiration"/>
    <property type="evidence" value="ECO:0007669"/>
    <property type="project" value="Ensembl"/>
</dbReference>
<dbReference type="PANTHER" id="PTHR12428">
    <property type="entry name" value="OXA1"/>
    <property type="match status" value="1"/>
</dbReference>
<evidence type="ECO:0000256" key="5">
    <source>
        <dbReference type="ARBA" id="ARBA00022946"/>
    </source>
</evidence>
<evidence type="ECO:0000256" key="6">
    <source>
        <dbReference type="ARBA" id="ARBA00022989"/>
    </source>
</evidence>
<evidence type="ECO:0000256" key="9">
    <source>
        <dbReference type="RuleBase" id="RU003945"/>
    </source>
</evidence>
<keyword evidence="14" id="KW-1185">Reference proteome</keyword>
<evidence type="ECO:0000256" key="8">
    <source>
        <dbReference type="ARBA" id="ARBA00023136"/>
    </source>
</evidence>
<dbReference type="AlphaFoldDB" id="G3WFP3"/>
<dbReference type="GO" id="GO:0042803">
    <property type="term" value="F:protein homodimerization activity"/>
    <property type="evidence" value="ECO:0007669"/>
    <property type="project" value="Ensembl"/>
</dbReference>
<keyword evidence="6 11" id="KW-1133">Transmembrane helix</keyword>
<evidence type="ECO:0000256" key="7">
    <source>
        <dbReference type="ARBA" id="ARBA00023128"/>
    </source>
</evidence>
<feature type="domain" description="Membrane insertase YidC/Oxa/ALB C-terminal" evidence="12">
    <location>
        <begin position="139"/>
        <end position="332"/>
    </location>
</feature>
<dbReference type="STRING" id="9305.ENSSHAP00000014248"/>
<keyword evidence="3 9" id="KW-0812">Transmembrane</keyword>
<dbReference type="Ensembl" id="ENSSHAT00000014367.2">
    <property type="protein sequence ID" value="ENSSHAP00000014248.2"/>
    <property type="gene ID" value="ENSSHAG00000012179.2"/>
</dbReference>
<dbReference type="InParanoid" id="G3WFP3"/>
<protein>
    <submittedName>
        <fullName evidence="13">OXA1L mitochondrial inner membrane protein</fullName>
    </submittedName>
</protein>
<reference evidence="13" key="3">
    <citation type="submission" date="2025-09" db="UniProtKB">
        <authorList>
            <consortium name="Ensembl"/>
        </authorList>
    </citation>
    <scope>IDENTIFICATION</scope>
</reference>
<comment type="subcellular location">
    <subcellularLocation>
        <location evidence="9">Membrane</location>
        <topology evidence="9">Multi-pass membrane protein</topology>
    </subcellularLocation>
    <subcellularLocation>
        <location evidence="1">Mitochondrion inner membrane</location>
        <topology evidence="1">Multi-pass membrane protein</topology>
    </subcellularLocation>
</comment>
<gene>
    <name evidence="13" type="primary">OXA1L</name>
</gene>
<dbReference type="GO" id="GO:0032981">
    <property type="term" value="P:mitochondrial respiratory chain complex I assembly"/>
    <property type="evidence" value="ECO:0007669"/>
    <property type="project" value="Ensembl"/>
</dbReference>
<evidence type="ECO:0000256" key="2">
    <source>
        <dbReference type="ARBA" id="ARBA00009877"/>
    </source>
</evidence>
<evidence type="ECO:0000313" key="13">
    <source>
        <dbReference type="Ensembl" id="ENSSHAP00000014248.2"/>
    </source>
</evidence>
<dbReference type="FunCoup" id="G3WFP3">
    <property type="interactions" value="1953"/>
</dbReference>
<dbReference type="GO" id="GO:0032977">
    <property type="term" value="F:membrane insertase activity"/>
    <property type="evidence" value="ECO:0007669"/>
    <property type="project" value="Ensembl"/>
</dbReference>
<dbReference type="NCBIfam" id="TIGR03592">
    <property type="entry name" value="yidC_oxa1_cterm"/>
    <property type="match status" value="1"/>
</dbReference>
<dbReference type="GO" id="GO:0141164">
    <property type="term" value="P:mitochondrial protein quality control"/>
    <property type="evidence" value="ECO:0007669"/>
    <property type="project" value="Ensembl"/>
</dbReference>
<dbReference type="PANTHER" id="PTHR12428:SF66">
    <property type="entry name" value="MITOCHONDRIAL INNER MEMBRANE PROTEIN OXA1L"/>
    <property type="match status" value="1"/>
</dbReference>
<dbReference type="GO" id="GO:0032991">
    <property type="term" value="C:protein-containing complex"/>
    <property type="evidence" value="ECO:0007669"/>
    <property type="project" value="Ensembl"/>
</dbReference>
<organism evidence="13 14">
    <name type="scientific">Sarcophilus harrisii</name>
    <name type="common">Tasmanian devil</name>
    <name type="synonym">Sarcophilus laniarius</name>
    <dbReference type="NCBI Taxonomy" id="9305"/>
    <lineage>
        <taxon>Eukaryota</taxon>
        <taxon>Metazoa</taxon>
        <taxon>Chordata</taxon>
        <taxon>Craniata</taxon>
        <taxon>Vertebrata</taxon>
        <taxon>Euteleostomi</taxon>
        <taxon>Mammalia</taxon>
        <taxon>Metatheria</taxon>
        <taxon>Dasyuromorphia</taxon>
        <taxon>Dasyuridae</taxon>
        <taxon>Sarcophilus</taxon>
    </lineage>
</organism>
<evidence type="ECO:0000256" key="10">
    <source>
        <dbReference type="SAM" id="MobiDB-lite"/>
    </source>
</evidence>
<dbReference type="Pfam" id="PF02096">
    <property type="entry name" value="60KD_IMP"/>
    <property type="match status" value="1"/>
</dbReference>
<dbReference type="InterPro" id="IPR001708">
    <property type="entry name" value="YidC/ALB3/OXA1/COX18"/>
</dbReference>
<dbReference type="GO" id="GO:0097177">
    <property type="term" value="F:mitochondrial ribosome binding"/>
    <property type="evidence" value="ECO:0007669"/>
    <property type="project" value="Ensembl"/>
</dbReference>
<dbReference type="GO" id="GO:0033615">
    <property type="term" value="P:mitochondrial proton-transporting ATP synthase complex assembly"/>
    <property type="evidence" value="ECO:0007669"/>
    <property type="project" value="Ensembl"/>
</dbReference>
<keyword evidence="8 11" id="KW-0472">Membrane</keyword>
<feature type="region of interest" description="Disordered" evidence="10">
    <location>
        <begin position="375"/>
        <end position="409"/>
    </location>
</feature>
<feature type="transmembrane region" description="Helical" evidence="11">
    <location>
        <begin position="296"/>
        <end position="317"/>
    </location>
</feature>
<dbReference type="HOGENOM" id="CLU_029282_3_1_1"/>
<reference evidence="13 14" key="1">
    <citation type="journal article" date="2011" name="Proc. Natl. Acad. Sci. U.S.A.">
        <title>Genetic diversity and population structure of the endangered marsupial Sarcophilus harrisii (Tasmanian devil).</title>
        <authorList>
            <person name="Miller W."/>
            <person name="Hayes V.M."/>
            <person name="Ratan A."/>
            <person name="Petersen D.C."/>
            <person name="Wittekindt N.E."/>
            <person name="Miller J."/>
            <person name="Walenz B."/>
            <person name="Knight J."/>
            <person name="Qi J."/>
            <person name="Zhao F."/>
            <person name="Wang Q."/>
            <person name="Bedoya-Reina O.C."/>
            <person name="Katiyar N."/>
            <person name="Tomsho L.P."/>
            <person name="Kasson L.M."/>
            <person name="Hardie R.A."/>
            <person name="Woodbridge P."/>
            <person name="Tindall E.A."/>
            <person name="Bertelsen M.F."/>
            <person name="Dixon D."/>
            <person name="Pyecroft S."/>
            <person name="Helgen K.M."/>
            <person name="Lesk A.M."/>
            <person name="Pringle T.H."/>
            <person name="Patterson N."/>
            <person name="Zhang Y."/>
            <person name="Kreiss A."/>
            <person name="Woods G.M."/>
            <person name="Jones M.E."/>
            <person name="Schuster S.C."/>
        </authorList>
    </citation>
    <scope>NUCLEOTIDE SEQUENCE [LARGE SCALE GENOMIC DNA]</scope>
</reference>
<keyword evidence="4" id="KW-0999">Mitochondrion inner membrane</keyword>
<evidence type="ECO:0000256" key="11">
    <source>
        <dbReference type="SAM" id="Phobius"/>
    </source>
</evidence>
<evidence type="ECO:0000313" key="14">
    <source>
        <dbReference type="Proteomes" id="UP000007648"/>
    </source>
</evidence>
<evidence type="ECO:0000256" key="3">
    <source>
        <dbReference type="ARBA" id="ARBA00022692"/>
    </source>
</evidence>
<comment type="similarity">
    <text evidence="2 9">Belongs to the OXA1/ALB3/YidC family.</text>
</comment>
<dbReference type="Proteomes" id="UP000007648">
    <property type="component" value="Unassembled WGS sequence"/>
</dbReference>
<evidence type="ECO:0000256" key="4">
    <source>
        <dbReference type="ARBA" id="ARBA00022792"/>
    </source>
</evidence>
<dbReference type="CDD" id="cd20069">
    <property type="entry name" value="5TM_Oxa1-like"/>
    <property type="match status" value="1"/>
</dbReference>
<accession>G3WFP3</accession>
<proteinExistence type="inferred from homology"/>
<feature type="transmembrane region" description="Helical" evidence="11">
    <location>
        <begin position="137"/>
        <end position="159"/>
    </location>
</feature>
<keyword evidence="5" id="KW-0809">Transit peptide</keyword>
<dbReference type="eggNOG" id="KOG1239">
    <property type="taxonomic scope" value="Eukaryota"/>
</dbReference>
<dbReference type="GO" id="GO:0032979">
    <property type="term" value="P:protein insertion into mitochondrial inner membrane from matrix"/>
    <property type="evidence" value="ECO:0007669"/>
    <property type="project" value="Ensembl"/>
</dbReference>
<evidence type="ECO:0000256" key="1">
    <source>
        <dbReference type="ARBA" id="ARBA00004448"/>
    </source>
</evidence>
<dbReference type="GO" id="GO:0005743">
    <property type="term" value="C:mitochondrial inner membrane"/>
    <property type="evidence" value="ECO:0007669"/>
    <property type="project" value="UniProtKB-SubCell"/>
</dbReference>
<keyword evidence="7" id="KW-0496">Mitochondrion</keyword>
<dbReference type="InterPro" id="IPR028055">
    <property type="entry name" value="YidC/Oxa/ALB_C"/>
</dbReference>
<dbReference type="GeneTree" id="ENSGT00530000063506"/>
<sequence length="409" mass="45457">MAARRMCGNPELLRLFRPQRQFHSISLHSHRLHGPHWKQPSGPRLFPAKQSCLCLLGPGPRCLSTSTALLAESQVQTSPILPATPSPTSVTEVVPAGAADVVQAATEQSLSDLGLGGYTPVGLVQNFLEFVHVDLGLPWWGAIVTCTVVARCLIFPLIVRGQRETIKLNNHLPKMQKLSTRMNEAKLSGDRMEFFRVASELQLYQKKHNINPLKGFIVPLAQAPVFLSFFIGLREMSSLPVPSMQNGGLLWFQDLTVADPTYALPLIVTASMWAILELGAETGVNNASLRMMKNFFRVLPLVVLPFTINFPTAVFTYWFSSNLFSLVQVAFLQIPAVRIWLRIPKRIPPEPGQVFLQDGFIKTIKKSPLRQTFAHNPLLQPEGKQPPTNTTTTSSSKPKTQKPWRDTLG</sequence>